<reference evidence="1" key="1">
    <citation type="journal article" date="2014" name="Front. Microbiol.">
        <title>High frequency of phylogenetically diverse reductive dehalogenase-homologous genes in deep subseafloor sedimentary metagenomes.</title>
        <authorList>
            <person name="Kawai M."/>
            <person name="Futagami T."/>
            <person name="Toyoda A."/>
            <person name="Takaki Y."/>
            <person name="Nishi S."/>
            <person name="Hori S."/>
            <person name="Arai W."/>
            <person name="Tsubouchi T."/>
            <person name="Morono Y."/>
            <person name="Uchiyama I."/>
            <person name="Ito T."/>
            <person name="Fujiyama A."/>
            <person name="Inagaki F."/>
            <person name="Takami H."/>
        </authorList>
    </citation>
    <scope>NUCLEOTIDE SEQUENCE</scope>
    <source>
        <strain evidence="1">Expedition CK06-06</strain>
    </source>
</reference>
<dbReference type="EMBL" id="BART01028997">
    <property type="protein sequence ID" value="GAG95853.1"/>
    <property type="molecule type" value="Genomic_DNA"/>
</dbReference>
<protein>
    <submittedName>
        <fullName evidence="1">Uncharacterized protein</fullName>
    </submittedName>
</protein>
<proteinExistence type="predicted"/>
<name>X1CHX6_9ZZZZ</name>
<feature type="non-terminal residue" evidence="1">
    <location>
        <position position="159"/>
    </location>
</feature>
<accession>X1CHX6</accession>
<evidence type="ECO:0000313" key="1">
    <source>
        <dbReference type="EMBL" id="GAG95853.1"/>
    </source>
</evidence>
<gene>
    <name evidence="1" type="ORF">S01H4_50990</name>
</gene>
<dbReference type="AlphaFoldDB" id="X1CHX6"/>
<comment type="caution">
    <text evidence="1">The sequence shown here is derived from an EMBL/GenBank/DDBJ whole genome shotgun (WGS) entry which is preliminary data.</text>
</comment>
<organism evidence="1">
    <name type="scientific">marine sediment metagenome</name>
    <dbReference type="NCBI Taxonomy" id="412755"/>
    <lineage>
        <taxon>unclassified sequences</taxon>
        <taxon>metagenomes</taxon>
        <taxon>ecological metagenomes</taxon>
    </lineage>
</organism>
<sequence length="159" mass="18356">MYTVYIKKVYKKNKGSEKKYTYWHLVDCLRTEKGPRQRLVLNLGRVDLPDELRPELASSIEDLLAGRQRIIKSYPEVERLSHIYANCIVRKRQVDTPTKKELVTVDINSISCAQCRTIGAEYVGYTYWSKLGFTPLLKDLGFSQKEIDIATLLTIGRLV</sequence>